<dbReference type="InterPro" id="IPR051016">
    <property type="entry name" value="Diverse_Substrate_AcTransf"/>
</dbReference>
<dbReference type="PANTHER" id="PTHR10545">
    <property type="entry name" value="DIAMINE N-ACETYLTRANSFERASE"/>
    <property type="match status" value="1"/>
</dbReference>
<dbReference type="EMBL" id="JBHUOF010000042">
    <property type="protein sequence ID" value="MFD2802213.1"/>
    <property type="molecule type" value="Genomic_DNA"/>
</dbReference>
<dbReference type="InterPro" id="IPR016181">
    <property type="entry name" value="Acyl_CoA_acyltransferase"/>
</dbReference>
<dbReference type="CDD" id="cd04301">
    <property type="entry name" value="NAT_SF"/>
    <property type="match status" value="1"/>
</dbReference>
<feature type="domain" description="N-acetyltransferase" evidence="3">
    <location>
        <begin position="1"/>
        <end position="146"/>
    </location>
</feature>
<dbReference type="RefSeq" id="WP_377389912.1">
    <property type="nucleotide sequence ID" value="NZ_JBHSAN010000019.1"/>
</dbReference>
<keyword evidence="5" id="KW-1185">Reference proteome</keyword>
<reference evidence="5" key="1">
    <citation type="journal article" date="2019" name="Int. J. Syst. Evol. Microbiol.">
        <title>The Global Catalogue of Microorganisms (GCM) 10K type strain sequencing project: providing services to taxonomists for standard genome sequencing and annotation.</title>
        <authorList>
            <consortium name="The Broad Institute Genomics Platform"/>
            <consortium name="The Broad Institute Genome Sequencing Center for Infectious Disease"/>
            <person name="Wu L."/>
            <person name="Ma J."/>
        </authorList>
    </citation>
    <scope>NUCLEOTIDE SEQUENCE [LARGE SCALE GENOMIC DNA]</scope>
    <source>
        <strain evidence="5">IBRC-M 10906</strain>
    </source>
</reference>
<keyword evidence="2 4" id="KW-0012">Acyltransferase</keyword>
<sequence length="146" mass="16780">MPVRDAVASDVEEICSLIEEHARYEGNHDLVLDRAELRRYLFGPQPKAWVLIAEVDGRVAGMALCTWTFPSWDARPGIFLDDLFVRPAYRRHGLGKALMDELAARTSGRVEWEMQEGNERAEAFYAHLGAKPVEGWIRYRWRPHDG</sequence>
<evidence type="ECO:0000313" key="4">
    <source>
        <dbReference type="EMBL" id="MFD2802213.1"/>
    </source>
</evidence>
<protein>
    <submittedName>
        <fullName evidence="4">GNAT family N-acetyltransferase</fullName>
        <ecNumber evidence="4">2.3.-.-</ecNumber>
    </submittedName>
</protein>
<evidence type="ECO:0000256" key="2">
    <source>
        <dbReference type="ARBA" id="ARBA00023315"/>
    </source>
</evidence>
<dbReference type="PANTHER" id="PTHR10545:SF29">
    <property type="entry name" value="GH14572P-RELATED"/>
    <property type="match status" value="1"/>
</dbReference>
<evidence type="ECO:0000259" key="3">
    <source>
        <dbReference type="PROSITE" id="PS51186"/>
    </source>
</evidence>
<dbReference type="EC" id="2.3.-.-" evidence="4"/>
<gene>
    <name evidence="4" type="ORF">ACFS2C_22760</name>
</gene>
<dbReference type="PROSITE" id="PS51186">
    <property type="entry name" value="GNAT"/>
    <property type="match status" value="1"/>
</dbReference>
<comment type="caution">
    <text evidence="4">The sequence shown here is derived from an EMBL/GenBank/DDBJ whole genome shotgun (WGS) entry which is preliminary data.</text>
</comment>
<dbReference type="Gene3D" id="3.40.630.30">
    <property type="match status" value="1"/>
</dbReference>
<accession>A0ABW5WDW9</accession>
<evidence type="ECO:0000313" key="5">
    <source>
        <dbReference type="Proteomes" id="UP001597478"/>
    </source>
</evidence>
<dbReference type="Pfam" id="PF00583">
    <property type="entry name" value="Acetyltransf_1"/>
    <property type="match status" value="1"/>
</dbReference>
<dbReference type="GO" id="GO:0016746">
    <property type="term" value="F:acyltransferase activity"/>
    <property type="evidence" value="ECO:0007669"/>
    <property type="project" value="UniProtKB-KW"/>
</dbReference>
<proteinExistence type="predicted"/>
<evidence type="ECO:0000256" key="1">
    <source>
        <dbReference type="ARBA" id="ARBA00022679"/>
    </source>
</evidence>
<dbReference type="InterPro" id="IPR000182">
    <property type="entry name" value="GNAT_dom"/>
</dbReference>
<dbReference type="Proteomes" id="UP001597478">
    <property type="component" value="Unassembled WGS sequence"/>
</dbReference>
<organism evidence="4 5">
    <name type="scientific">Prauserella oleivorans</name>
    <dbReference type="NCBI Taxonomy" id="1478153"/>
    <lineage>
        <taxon>Bacteria</taxon>
        <taxon>Bacillati</taxon>
        <taxon>Actinomycetota</taxon>
        <taxon>Actinomycetes</taxon>
        <taxon>Pseudonocardiales</taxon>
        <taxon>Pseudonocardiaceae</taxon>
        <taxon>Prauserella</taxon>
    </lineage>
</organism>
<keyword evidence="1 4" id="KW-0808">Transferase</keyword>
<dbReference type="SUPFAM" id="SSF55729">
    <property type="entry name" value="Acyl-CoA N-acyltransferases (Nat)"/>
    <property type="match status" value="1"/>
</dbReference>
<name>A0ABW5WDW9_9PSEU</name>